<feature type="compositionally biased region" description="Low complexity" evidence="1">
    <location>
        <begin position="255"/>
        <end position="272"/>
    </location>
</feature>
<reference evidence="2" key="1">
    <citation type="submission" date="2014-09" db="EMBL/GenBank/DDBJ databases">
        <title>Genome sequence of the luminous mushroom Mycena chlorophos for searching fungal bioluminescence genes.</title>
        <authorList>
            <person name="Tanaka Y."/>
            <person name="Kasuga D."/>
            <person name="Oba Y."/>
            <person name="Hase S."/>
            <person name="Sato K."/>
            <person name="Oba Y."/>
            <person name="Sakakibara Y."/>
        </authorList>
    </citation>
    <scope>NUCLEOTIDE SEQUENCE</scope>
</reference>
<proteinExistence type="predicted"/>
<name>A0ABQ0M2H0_MYCCL</name>
<protein>
    <submittedName>
        <fullName evidence="2">Uncharacterized protein</fullName>
    </submittedName>
</protein>
<feature type="region of interest" description="Disordered" evidence="1">
    <location>
        <begin position="221"/>
        <end position="275"/>
    </location>
</feature>
<evidence type="ECO:0000256" key="1">
    <source>
        <dbReference type="SAM" id="MobiDB-lite"/>
    </source>
</evidence>
<feature type="compositionally biased region" description="Basic and acidic residues" evidence="1">
    <location>
        <begin position="221"/>
        <end position="230"/>
    </location>
</feature>
<feature type="region of interest" description="Disordered" evidence="1">
    <location>
        <begin position="1"/>
        <end position="29"/>
    </location>
</feature>
<evidence type="ECO:0000313" key="3">
    <source>
        <dbReference type="Proteomes" id="UP000815677"/>
    </source>
</evidence>
<keyword evidence="3" id="KW-1185">Reference proteome</keyword>
<organism evidence="2 3">
    <name type="scientific">Mycena chlorophos</name>
    <name type="common">Agaric fungus</name>
    <name type="synonym">Agaricus chlorophos</name>
    <dbReference type="NCBI Taxonomy" id="658473"/>
    <lineage>
        <taxon>Eukaryota</taxon>
        <taxon>Fungi</taxon>
        <taxon>Dikarya</taxon>
        <taxon>Basidiomycota</taxon>
        <taxon>Agaricomycotina</taxon>
        <taxon>Agaricomycetes</taxon>
        <taxon>Agaricomycetidae</taxon>
        <taxon>Agaricales</taxon>
        <taxon>Marasmiineae</taxon>
        <taxon>Mycenaceae</taxon>
        <taxon>Mycena</taxon>
    </lineage>
</organism>
<gene>
    <name evidence="2" type="ORF">MCHLO_14059</name>
</gene>
<accession>A0ABQ0M2H0</accession>
<feature type="region of interest" description="Disordered" evidence="1">
    <location>
        <begin position="385"/>
        <end position="406"/>
    </location>
</feature>
<evidence type="ECO:0000313" key="2">
    <source>
        <dbReference type="EMBL" id="GAT57541.1"/>
    </source>
</evidence>
<sequence length="583" mass="64622">MDDFQPPSGPPFRRTTSYPSPASSESPLLAGESTQLRAASTALSAAYRRIRQIRRSLDLSNDAMTATAESTNNMGPSHSALLLSASPIEVEDGSETEDAGAEFEDRHGFFPWSSDLPSLHPPVPPRLRGGPLPLPPIDPVVPRRLLLETRRRQSSSDDGATLLGRSVAQREAAANMDPVLRAAELERELLQWRALGRRTDPGASAASRADALSRSELIRNARTLDTEPSRHNSTASPNSLPLQYPARRLRTRQNSSTIQSPASASSSQSRRPVPTEGRLSLLSNFSMQNLSTPTSALSRDRPLLFEEPQSYVNLRRNSREVIESPEQRSYLVHRRLNADGDELVHNIDLDNEEDPWTWLGLAPQSNQAPVHMRNARRRLRRHRLTDPEELQEPIPVAHSPEPRRRGWARLDQDGNAIPSDEEEELERERSQYRIRAMYHARASAAAVSDRVERDAQSGVELPDAGAFSNLVTRTSVSPYEPNMRPRVHLGSRDQLHEAFPAPRLGYGSVMDSVLAVDNRPPRHGSRPPRHTIRTDVPYGSAVPFVVDPLPIPLSEMMPGGKGKDRMQQLVGIRVSKGAGFAGR</sequence>
<feature type="compositionally biased region" description="Polar residues" evidence="1">
    <location>
        <begin position="231"/>
        <end position="241"/>
    </location>
</feature>
<dbReference type="Proteomes" id="UP000815677">
    <property type="component" value="Unassembled WGS sequence"/>
</dbReference>
<feature type="compositionally biased region" description="Low complexity" evidence="1">
    <location>
        <begin position="17"/>
        <end position="27"/>
    </location>
</feature>
<dbReference type="EMBL" id="DF849479">
    <property type="protein sequence ID" value="GAT57541.1"/>
    <property type="molecule type" value="Genomic_DNA"/>
</dbReference>